<proteinExistence type="inferred from homology"/>
<sequence length="251" mass="27047">MRQPMVAGNWKMNATRWEAENLVRAIKEAEPDPSAVEILVCPPFTAIDAVARVLKGSPIRYGAQNLFWEKNGAYTGEISGEMLRDLGCRYVILGHSERRQIFGESDQDVARKYAAAKRSGLIPVLCVGETEEQRSQGITEQVVSAQLQAILQQTDAATFHGTVIAYEPVWAIGTGLTATPDQAQEVHAFLRAELHAFDSGVGASTRILYGGSVKAENAAEIFSRPDIDGGLIGGASLKAEEFLRICAAAAA</sequence>
<dbReference type="PANTHER" id="PTHR21139">
    <property type="entry name" value="TRIOSEPHOSPHATE ISOMERASE"/>
    <property type="match status" value="1"/>
</dbReference>
<dbReference type="EMBL" id="JBBPCO010000011">
    <property type="protein sequence ID" value="MEK8090324.1"/>
    <property type="molecule type" value="Genomic_DNA"/>
</dbReference>
<feature type="active site" description="Electrophile" evidence="7">
    <location>
        <position position="95"/>
    </location>
</feature>
<dbReference type="PROSITE" id="PS00171">
    <property type="entry name" value="TIM_1"/>
    <property type="match status" value="1"/>
</dbReference>
<dbReference type="HAMAP" id="MF_00147_B">
    <property type="entry name" value="TIM_B"/>
    <property type="match status" value="1"/>
</dbReference>
<keyword evidence="3 7" id="KW-0312">Gluconeogenesis</keyword>
<comment type="function">
    <text evidence="7">Involved in the gluconeogenesis. Catalyzes stereospecifically the conversion of dihydroxyacetone phosphate (DHAP) to D-glyceraldehyde-3-phosphate (G3P).</text>
</comment>
<dbReference type="PROSITE" id="PS51440">
    <property type="entry name" value="TIM_2"/>
    <property type="match status" value="1"/>
</dbReference>
<dbReference type="InterPro" id="IPR013785">
    <property type="entry name" value="Aldolase_TIM"/>
</dbReference>
<comment type="pathway">
    <text evidence="7 8">Carbohydrate degradation; glycolysis; D-glyceraldehyde 3-phosphate from glycerone phosphate: step 1/1.</text>
</comment>
<dbReference type="NCBIfam" id="TIGR00419">
    <property type="entry name" value="tim"/>
    <property type="match status" value="1"/>
</dbReference>
<evidence type="ECO:0000256" key="2">
    <source>
        <dbReference type="ARBA" id="ARBA00007422"/>
    </source>
</evidence>
<dbReference type="InterPro" id="IPR035990">
    <property type="entry name" value="TIM_sf"/>
</dbReference>
<keyword evidence="5 7" id="KW-0324">Glycolysis</keyword>
<comment type="caution">
    <text evidence="9">The sequence shown here is derived from an EMBL/GenBank/DDBJ whole genome shotgun (WGS) entry which is preliminary data.</text>
</comment>
<evidence type="ECO:0000256" key="1">
    <source>
        <dbReference type="ARBA" id="ARBA00004939"/>
    </source>
</evidence>
<dbReference type="SUPFAM" id="SSF51351">
    <property type="entry name" value="Triosephosphate isomerase (TIM)"/>
    <property type="match status" value="1"/>
</dbReference>
<dbReference type="Gene3D" id="3.20.20.70">
    <property type="entry name" value="Aldolase class I"/>
    <property type="match status" value="1"/>
</dbReference>
<feature type="binding site" evidence="7">
    <location>
        <begin position="9"/>
        <end position="11"/>
    </location>
    <ligand>
        <name>substrate</name>
    </ligand>
</feature>
<comment type="subunit">
    <text evidence="7 8">Homodimer.</text>
</comment>
<feature type="binding site" evidence="7">
    <location>
        <position position="212"/>
    </location>
    <ligand>
        <name>substrate</name>
    </ligand>
</feature>
<evidence type="ECO:0000313" key="10">
    <source>
        <dbReference type="Proteomes" id="UP001446205"/>
    </source>
</evidence>
<accession>A0ABU9D9W0</accession>
<evidence type="ECO:0000256" key="8">
    <source>
        <dbReference type="RuleBase" id="RU363013"/>
    </source>
</evidence>
<evidence type="ECO:0000256" key="4">
    <source>
        <dbReference type="ARBA" id="ARBA00022490"/>
    </source>
</evidence>
<dbReference type="InterPro" id="IPR022896">
    <property type="entry name" value="TrioseP_Isoase_bac/euk"/>
</dbReference>
<dbReference type="InterPro" id="IPR020861">
    <property type="entry name" value="Triosephosphate_isomerase_AS"/>
</dbReference>
<organism evidence="9 10">
    <name type="scientific">Thermithiobacillus plumbiphilus</name>
    <dbReference type="NCBI Taxonomy" id="1729899"/>
    <lineage>
        <taxon>Bacteria</taxon>
        <taxon>Pseudomonadati</taxon>
        <taxon>Pseudomonadota</taxon>
        <taxon>Acidithiobacillia</taxon>
        <taxon>Acidithiobacillales</taxon>
        <taxon>Thermithiobacillaceae</taxon>
        <taxon>Thermithiobacillus</taxon>
    </lineage>
</organism>
<dbReference type="GO" id="GO:0004807">
    <property type="term" value="F:triose-phosphate isomerase activity"/>
    <property type="evidence" value="ECO:0007669"/>
    <property type="project" value="UniProtKB-EC"/>
</dbReference>
<comment type="similarity">
    <text evidence="2 7 8">Belongs to the triosephosphate isomerase family.</text>
</comment>
<feature type="binding site" evidence="7">
    <location>
        <position position="173"/>
    </location>
    <ligand>
        <name>substrate</name>
    </ligand>
</feature>
<keyword evidence="10" id="KW-1185">Reference proteome</keyword>
<comment type="catalytic activity">
    <reaction evidence="7 8">
        <text>D-glyceraldehyde 3-phosphate = dihydroxyacetone phosphate</text>
        <dbReference type="Rhea" id="RHEA:18585"/>
        <dbReference type="ChEBI" id="CHEBI:57642"/>
        <dbReference type="ChEBI" id="CHEBI:59776"/>
        <dbReference type="EC" id="5.3.1.1"/>
    </reaction>
</comment>
<protein>
    <recommendedName>
        <fullName evidence="7 8">Triosephosphate isomerase</fullName>
        <shortName evidence="7">TIM</shortName>
        <shortName evidence="7">TPI</shortName>
        <ecNumber evidence="7 8">5.3.1.1</ecNumber>
    </recommendedName>
    <alternativeName>
        <fullName evidence="7">Triose-phosphate isomerase</fullName>
    </alternativeName>
</protein>
<keyword evidence="6 7" id="KW-0413">Isomerase</keyword>
<keyword evidence="4 7" id="KW-0963">Cytoplasm</keyword>
<reference evidence="9 10" key="1">
    <citation type="submission" date="2024-04" db="EMBL/GenBank/DDBJ databases">
        <authorList>
            <person name="Abashina T."/>
            <person name="Shaikin A."/>
        </authorList>
    </citation>
    <scope>NUCLEOTIDE SEQUENCE [LARGE SCALE GENOMIC DNA]</scope>
    <source>
        <strain evidence="9 10">AAFK</strain>
    </source>
</reference>
<evidence type="ECO:0000256" key="6">
    <source>
        <dbReference type="ARBA" id="ARBA00023235"/>
    </source>
</evidence>
<feature type="active site" description="Proton acceptor" evidence="7">
    <location>
        <position position="167"/>
    </location>
</feature>
<dbReference type="CDD" id="cd00311">
    <property type="entry name" value="TIM"/>
    <property type="match status" value="1"/>
</dbReference>
<dbReference type="EC" id="5.3.1.1" evidence="7 8"/>
<evidence type="ECO:0000313" key="9">
    <source>
        <dbReference type="EMBL" id="MEK8090324.1"/>
    </source>
</evidence>
<dbReference type="InterPro" id="IPR000652">
    <property type="entry name" value="Triosephosphate_isomerase"/>
</dbReference>
<dbReference type="RefSeq" id="WP_341371380.1">
    <property type="nucleotide sequence ID" value="NZ_JBBPCO010000011.1"/>
</dbReference>
<dbReference type="Pfam" id="PF00121">
    <property type="entry name" value="TIM"/>
    <property type="match status" value="1"/>
</dbReference>
<evidence type="ECO:0000256" key="5">
    <source>
        <dbReference type="ARBA" id="ARBA00023152"/>
    </source>
</evidence>
<dbReference type="Proteomes" id="UP001446205">
    <property type="component" value="Unassembled WGS sequence"/>
</dbReference>
<comment type="pathway">
    <text evidence="7 8">Carbohydrate biosynthesis; gluconeogenesis.</text>
</comment>
<evidence type="ECO:0000256" key="7">
    <source>
        <dbReference type="HAMAP-Rule" id="MF_00147"/>
    </source>
</evidence>
<feature type="binding site" evidence="7">
    <location>
        <begin position="233"/>
        <end position="234"/>
    </location>
    <ligand>
        <name>substrate</name>
    </ligand>
</feature>
<evidence type="ECO:0000256" key="3">
    <source>
        <dbReference type="ARBA" id="ARBA00022432"/>
    </source>
</evidence>
<comment type="pathway">
    <text evidence="1">Carbohydrate metabolism; erythritol degradation.</text>
</comment>
<name>A0ABU9D9W0_9PROT</name>
<gene>
    <name evidence="7 9" type="primary">tpiA</name>
    <name evidence="9" type="ORF">WOB96_11195</name>
</gene>
<dbReference type="PANTHER" id="PTHR21139:SF42">
    <property type="entry name" value="TRIOSEPHOSPHATE ISOMERASE"/>
    <property type="match status" value="1"/>
</dbReference>
<comment type="subcellular location">
    <subcellularLocation>
        <location evidence="7 8">Cytoplasm</location>
    </subcellularLocation>
</comment>